<keyword evidence="3" id="KW-1185">Reference proteome</keyword>
<feature type="region of interest" description="Disordered" evidence="1">
    <location>
        <begin position="99"/>
        <end position="183"/>
    </location>
</feature>
<dbReference type="Proteomes" id="UP000298681">
    <property type="component" value="Unassembled WGS sequence"/>
</dbReference>
<feature type="compositionally biased region" description="Basic and acidic residues" evidence="1">
    <location>
        <begin position="142"/>
        <end position="154"/>
    </location>
</feature>
<gene>
    <name evidence="2" type="ORF">E4582_09865</name>
</gene>
<evidence type="ECO:0000313" key="2">
    <source>
        <dbReference type="EMBL" id="TKS55036.1"/>
    </source>
</evidence>
<accession>A0A4Z1R7V6</accession>
<dbReference type="AlphaFoldDB" id="A0A4Z1R7V6"/>
<reference evidence="2 3" key="1">
    <citation type="submission" date="2019-01" db="EMBL/GenBank/DDBJ databases">
        <authorList>
            <person name="Zhang S."/>
        </authorList>
    </citation>
    <scope>NUCLEOTIDE SEQUENCE [LARGE SCALE GENOMIC DNA]</scope>
    <source>
        <strain evidence="2 3">1626</strain>
    </source>
</reference>
<evidence type="ECO:0000256" key="1">
    <source>
        <dbReference type="SAM" id="MobiDB-lite"/>
    </source>
</evidence>
<sequence length="278" mass="30769">MARIRTIKPEFWTSEQITECSPNARLLFIGLLNFCDDNGIHPASVKRLKMEAFPSDDFSIAEVTGMVDELLSVGLLEQYTVTVRGYWRVTGWHHQKIDQPTYKYPLPNGEIPKNVRRKDPEQDSPNGRRTFAPDSVNVHPGKGKEEEGKGEEGKVGASAPESDGEILISESDKRTARKAASSRTPSIGIHELVAEGADRQHAEDWMKVRKAPLTKTAWLAAKAEAAKLGITPAEAVKIAAENSWRGFKAEWAKNASRKPAEDADNGEPRWASLVEVTL</sequence>
<dbReference type="EMBL" id="SPUH01000001">
    <property type="protein sequence ID" value="TKS55036.1"/>
    <property type="molecule type" value="Genomic_DNA"/>
</dbReference>
<proteinExistence type="predicted"/>
<evidence type="ECO:0000313" key="3">
    <source>
        <dbReference type="Proteomes" id="UP000298681"/>
    </source>
</evidence>
<feature type="region of interest" description="Disordered" evidence="1">
    <location>
        <begin position="253"/>
        <end position="278"/>
    </location>
</feature>
<name>A0A4Z1R7V6_9GAMM</name>
<protein>
    <submittedName>
        <fullName evidence="2">Uncharacterized protein</fullName>
    </submittedName>
</protein>
<dbReference type="RefSeq" id="WP_134674392.1">
    <property type="nucleotide sequence ID" value="NZ_SPUH01000001.1"/>
</dbReference>
<organism evidence="2 3">
    <name type="scientific">Luteimonas yindakuii</name>
    <dbReference type="NCBI Taxonomy" id="2565782"/>
    <lineage>
        <taxon>Bacteria</taxon>
        <taxon>Pseudomonadati</taxon>
        <taxon>Pseudomonadota</taxon>
        <taxon>Gammaproteobacteria</taxon>
        <taxon>Lysobacterales</taxon>
        <taxon>Lysobacteraceae</taxon>
        <taxon>Luteimonas</taxon>
    </lineage>
</organism>
<comment type="caution">
    <text evidence="2">The sequence shown here is derived from an EMBL/GenBank/DDBJ whole genome shotgun (WGS) entry which is preliminary data.</text>
</comment>